<dbReference type="Proteomes" id="UP000216001">
    <property type="component" value="Unassembled WGS sequence"/>
</dbReference>
<evidence type="ECO:0000313" key="2">
    <source>
        <dbReference type="EMBL" id="OZS75014.1"/>
    </source>
</evidence>
<dbReference type="AlphaFoldDB" id="A0A264VUK6"/>
<dbReference type="RefSeq" id="WP_094961455.1">
    <property type="nucleotide sequence ID" value="NZ_ABDWLN020000064.1"/>
</dbReference>
<name>A0A264VUK6_PRORE</name>
<evidence type="ECO:0000313" key="1">
    <source>
        <dbReference type="EMBL" id="CAB5720466.1"/>
    </source>
</evidence>
<proteinExistence type="predicted"/>
<sequence>MFKWVLAMGIGLLLAACQSHDKLELPTIEPVITPYTFEEASQNWPIIASLAPPQGLRACCAFGYNLQAELWGLPVPFYTIDNIVEADSLGEHHYNDSFLGASAALMGLSNEKIGLLYTDKSGFIDISHVRDTADYTFYLFSQIYPRLGQQWSLSLSEELADRQIHFSAFEPPKSAKQRYTLSAYLAAKLAFQLAVWHEIAQWYGYQSVPGFSEGVSAFSPEDLYSNLLGSRLALTLILQGRAGSLATYSQSMENILPLALHQLGSKDRKTTRKIFDSVDGLWWNSYRRVPEKFLVLTRDYQTSDQRYPLMPPQIMPSEGLFLTLPDRYLKYDLSLLAQLRLLPTGNMKQLPKPTSYWTVADFPQLAEDAKQQDLLQQILKP</sequence>
<comment type="caution">
    <text evidence="2">The sequence shown here is derived from an EMBL/GenBank/DDBJ whole genome shotgun (WGS) entry which is preliminary data.</text>
</comment>
<organism evidence="2 3">
    <name type="scientific">Providencia rettgeri</name>
    <dbReference type="NCBI Taxonomy" id="587"/>
    <lineage>
        <taxon>Bacteria</taxon>
        <taxon>Pseudomonadati</taxon>
        <taxon>Pseudomonadota</taxon>
        <taxon>Gammaproteobacteria</taxon>
        <taxon>Enterobacterales</taxon>
        <taxon>Morganellaceae</taxon>
        <taxon>Providencia</taxon>
    </lineage>
</organism>
<reference evidence="2 3" key="1">
    <citation type="submission" date="2017-07" db="EMBL/GenBank/DDBJ databases">
        <title>blaIMP-27 on transferable plasmids in Proteus mirabilis and Providencia rettgeri.</title>
        <authorList>
            <person name="Potter R."/>
        </authorList>
    </citation>
    <scope>NUCLEOTIDE SEQUENCE [LARGE SCALE GENOMIC DNA]</scope>
    <source>
        <strain evidence="2 3">PR1</strain>
    </source>
</reference>
<dbReference type="EMBL" id="NOWC01000008">
    <property type="protein sequence ID" value="OZS75014.1"/>
    <property type="molecule type" value="Genomic_DNA"/>
</dbReference>
<dbReference type="EMBL" id="CAHPSF010000025">
    <property type="protein sequence ID" value="CAB5720466.1"/>
    <property type="molecule type" value="Genomic_DNA"/>
</dbReference>
<evidence type="ECO:0000313" key="3">
    <source>
        <dbReference type="Proteomes" id="UP000216001"/>
    </source>
</evidence>
<dbReference type="PROSITE" id="PS51257">
    <property type="entry name" value="PROKAR_LIPOPROTEIN"/>
    <property type="match status" value="1"/>
</dbReference>
<accession>A0A264VUK6</accession>
<dbReference type="Proteomes" id="UP000834611">
    <property type="component" value="Unassembled WGS sequence"/>
</dbReference>
<dbReference type="InterPro" id="IPR025130">
    <property type="entry name" value="DUF4056"/>
</dbReference>
<gene>
    <name evidence="2" type="ORF">CHI95_09115</name>
    <name evidence="1" type="ORF">GHA_04689</name>
</gene>
<dbReference type="Pfam" id="PF13265">
    <property type="entry name" value="DUF4056"/>
    <property type="match status" value="1"/>
</dbReference>
<evidence type="ECO:0008006" key="4">
    <source>
        <dbReference type="Google" id="ProtNLM"/>
    </source>
</evidence>
<dbReference type="GeneID" id="92273230"/>
<dbReference type="STRING" id="587.RB151_004720"/>
<protein>
    <recommendedName>
        <fullName evidence="4">DUF4056 domain-containing protein</fullName>
    </recommendedName>
</protein>
<reference evidence="1" key="2">
    <citation type="submission" date="2020-05" db="EMBL/GenBank/DDBJ databases">
        <authorList>
            <person name="Delgado-Blas J."/>
        </authorList>
    </citation>
    <scope>NUCLEOTIDE SEQUENCE</scope>
    <source>
        <strain evidence="1">BB1453</strain>
    </source>
</reference>